<dbReference type="SUPFAM" id="SSF51735">
    <property type="entry name" value="NAD(P)-binding Rossmann-fold domains"/>
    <property type="match status" value="1"/>
</dbReference>
<name>A0A506U1Z3_9HYPH</name>
<keyword evidence="1" id="KW-0520">NAD</keyword>
<feature type="domain" description="NAD-dependent epimerase/dehydratase" evidence="2">
    <location>
        <begin position="8"/>
        <end position="209"/>
    </location>
</feature>
<evidence type="ECO:0000256" key="1">
    <source>
        <dbReference type="ARBA" id="ARBA00023027"/>
    </source>
</evidence>
<protein>
    <submittedName>
        <fullName evidence="3">SDR family oxidoreductase</fullName>
    </submittedName>
</protein>
<dbReference type="CDD" id="cd05266">
    <property type="entry name" value="SDR_a4"/>
    <property type="match status" value="1"/>
</dbReference>
<gene>
    <name evidence="3" type="ORF">FJU11_09535</name>
</gene>
<dbReference type="Gene3D" id="3.40.50.720">
    <property type="entry name" value="NAD(P)-binding Rossmann-like Domain"/>
    <property type="match status" value="1"/>
</dbReference>
<evidence type="ECO:0000313" key="4">
    <source>
        <dbReference type="Proteomes" id="UP000320314"/>
    </source>
</evidence>
<dbReference type="AlphaFoldDB" id="A0A506U1Z3"/>
<reference evidence="3 4" key="1">
    <citation type="submission" date="2019-06" db="EMBL/GenBank/DDBJ databases">
        <authorList>
            <person name="Li M."/>
        </authorList>
    </citation>
    <scope>NUCLEOTIDE SEQUENCE [LARGE SCALE GENOMIC DNA]</scope>
    <source>
        <strain evidence="3 4">BGMRC6574</strain>
    </source>
</reference>
<dbReference type="InterPro" id="IPR036291">
    <property type="entry name" value="NAD(P)-bd_dom_sf"/>
</dbReference>
<comment type="caution">
    <text evidence="3">The sequence shown here is derived from an EMBL/GenBank/DDBJ whole genome shotgun (WGS) entry which is preliminary data.</text>
</comment>
<sequence length="287" mass="31457">MRVFIFGAGFSGQAIGERLSAAAEVAGTTRDRSHFPVLTARGITPFLFDGETLDDAGRAALSKTTHLVMSVSPAETGDPVLPLIEDRLAETMPDLAWIGYLSTVGVYGNHDGAWVDEDTSPRPVSKRSIARLETEERWSRLGERHDVATAIIRLSGIYGPGRNTFRSLNEGRARRLVKPGQVFNRIHVEDIAGASALLAERRASGIFNVTDDMPAPPQDLVTFAAGLMGVKPPPPIAFEDAELSAMARSFYGENKRVSNDRIKNAGYRFVYPDYRAGLEALWHSSRW</sequence>
<dbReference type="PANTHER" id="PTHR43574">
    <property type="entry name" value="EPIMERASE-RELATED"/>
    <property type="match status" value="1"/>
</dbReference>
<dbReference type="RefSeq" id="WP_141166813.1">
    <property type="nucleotide sequence ID" value="NZ_VHLH01000015.1"/>
</dbReference>
<accession>A0A506U1Z3</accession>
<dbReference type="Pfam" id="PF01370">
    <property type="entry name" value="Epimerase"/>
    <property type="match status" value="1"/>
</dbReference>
<evidence type="ECO:0000313" key="3">
    <source>
        <dbReference type="EMBL" id="TPW28382.1"/>
    </source>
</evidence>
<dbReference type="OrthoDB" id="9808276at2"/>
<dbReference type="EMBL" id="VHLH01000015">
    <property type="protein sequence ID" value="TPW28382.1"/>
    <property type="molecule type" value="Genomic_DNA"/>
</dbReference>
<organism evidence="3 4">
    <name type="scientific">Pararhizobium mangrovi</name>
    <dbReference type="NCBI Taxonomy" id="2590452"/>
    <lineage>
        <taxon>Bacteria</taxon>
        <taxon>Pseudomonadati</taxon>
        <taxon>Pseudomonadota</taxon>
        <taxon>Alphaproteobacteria</taxon>
        <taxon>Hyphomicrobiales</taxon>
        <taxon>Rhizobiaceae</taxon>
        <taxon>Rhizobium/Agrobacterium group</taxon>
        <taxon>Pararhizobium</taxon>
    </lineage>
</organism>
<keyword evidence="4" id="KW-1185">Reference proteome</keyword>
<proteinExistence type="predicted"/>
<evidence type="ECO:0000259" key="2">
    <source>
        <dbReference type="Pfam" id="PF01370"/>
    </source>
</evidence>
<dbReference type="InterPro" id="IPR001509">
    <property type="entry name" value="Epimerase_deHydtase"/>
</dbReference>
<dbReference type="Proteomes" id="UP000320314">
    <property type="component" value="Unassembled WGS sequence"/>
</dbReference>